<keyword evidence="2" id="KW-0732">Signal</keyword>
<feature type="chain" id="PRO_5044850642" evidence="2">
    <location>
        <begin position="20"/>
        <end position="110"/>
    </location>
</feature>
<organism evidence="3 4">
    <name type="scientific">Cyclotella atomus</name>
    <dbReference type="NCBI Taxonomy" id="382360"/>
    <lineage>
        <taxon>Eukaryota</taxon>
        <taxon>Sar</taxon>
        <taxon>Stramenopiles</taxon>
        <taxon>Ochrophyta</taxon>
        <taxon>Bacillariophyta</taxon>
        <taxon>Coscinodiscophyceae</taxon>
        <taxon>Thalassiosirophycidae</taxon>
        <taxon>Stephanodiscales</taxon>
        <taxon>Stephanodiscaceae</taxon>
        <taxon>Cyclotella</taxon>
    </lineage>
</organism>
<sequence length="110" mass="11191">MAKLTASLAFLSLTTSVSAFHVPKNQPIIPKQVTTAATTAAIAITTSPLLALAEQDDDYVYGAVAAPGGIGLAAGLGVLAIITAAVPVILAPGEDAFNEMKDRDQGKWGK</sequence>
<feature type="signal peptide" evidence="2">
    <location>
        <begin position="1"/>
        <end position="19"/>
    </location>
</feature>
<comment type="caution">
    <text evidence="3">The sequence shown here is derived from an EMBL/GenBank/DDBJ whole genome shotgun (WGS) entry which is preliminary data.</text>
</comment>
<dbReference type="EMBL" id="JALLPJ020000557">
    <property type="protein sequence ID" value="KAL3788647.1"/>
    <property type="molecule type" value="Genomic_DNA"/>
</dbReference>
<accession>A0ABD3PLL7</accession>
<evidence type="ECO:0000313" key="3">
    <source>
        <dbReference type="EMBL" id="KAL3788647.1"/>
    </source>
</evidence>
<proteinExistence type="predicted"/>
<protein>
    <submittedName>
        <fullName evidence="3">Uncharacterized protein</fullName>
    </submittedName>
</protein>
<keyword evidence="1" id="KW-1133">Transmembrane helix</keyword>
<name>A0ABD3PLL7_9STRA</name>
<gene>
    <name evidence="3" type="ORF">ACHAWO_011863</name>
</gene>
<keyword evidence="1" id="KW-0472">Membrane</keyword>
<evidence type="ECO:0000256" key="2">
    <source>
        <dbReference type="SAM" id="SignalP"/>
    </source>
</evidence>
<dbReference type="Proteomes" id="UP001530400">
    <property type="component" value="Unassembled WGS sequence"/>
</dbReference>
<keyword evidence="4" id="KW-1185">Reference proteome</keyword>
<dbReference type="AlphaFoldDB" id="A0ABD3PLL7"/>
<evidence type="ECO:0000313" key="4">
    <source>
        <dbReference type="Proteomes" id="UP001530400"/>
    </source>
</evidence>
<evidence type="ECO:0000256" key="1">
    <source>
        <dbReference type="SAM" id="Phobius"/>
    </source>
</evidence>
<feature type="transmembrane region" description="Helical" evidence="1">
    <location>
        <begin position="60"/>
        <end position="90"/>
    </location>
</feature>
<keyword evidence="1" id="KW-0812">Transmembrane</keyword>
<reference evidence="3 4" key="1">
    <citation type="submission" date="2024-10" db="EMBL/GenBank/DDBJ databases">
        <title>Updated reference genomes for cyclostephanoid diatoms.</title>
        <authorList>
            <person name="Roberts W.R."/>
            <person name="Alverson A.J."/>
        </authorList>
    </citation>
    <scope>NUCLEOTIDE SEQUENCE [LARGE SCALE GENOMIC DNA]</scope>
    <source>
        <strain evidence="3 4">AJA010-31</strain>
    </source>
</reference>